<evidence type="ECO:0000313" key="16">
    <source>
        <dbReference type="EMBL" id="AXI03363.1"/>
    </source>
</evidence>
<keyword evidence="3 15" id="KW-0808">Transferase</keyword>
<dbReference type="EMBL" id="CP031222">
    <property type="protein sequence ID" value="AXI03363.1"/>
    <property type="molecule type" value="Genomic_DNA"/>
</dbReference>
<evidence type="ECO:0000256" key="6">
    <source>
        <dbReference type="ARBA" id="ARBA00050652"/>
    </source>
</evidence>
<comment type="catalytic activity">
    <reaction evidence="6 15">
        <text>N-terminal L-arginyl-[protein] + L-leucyl-tRNA(Leu) = N-terminal L-leucyl-L-arginyl-[protein] + tRNA(Leu) + H(+)</text>
        <dbReference type="Rhea" id="RHEA:50416"/>
        <dbReference type="Rhea" id="RHEA-COMP:9613"/>
        <dbReference type="Rhea" id="RHEA-COMP:9622"/>
        <dbReference type="Rhea" id="RHEA-COMP:12672"/>
        <dbReference type="Rhea" id="RHEA-COMP:12673"/>
        <dbReference type="ChEBI" id="CHEBI:15378"/>
        <dbReference type="ChEBI" id="CHEBI:64719"/>
        <dbReference type="ChEBI" id="CHEBI:78442"/>
        <dbReference type="ChEBI" id="CHEBI:78494"/>
        <dbReference type="ChEBI" id="CHEBI:133044"/>
        <dbReference type="EC" id="2.3.2.6"/>
    </reaction>
</comment>
<evidence type="ECO:0000256" key="12">
    <source>
        <dbReference type="ARBA" id="ARBA00077136"/>
    </source>
</evidence>
<dbReference type="HAMAP" id="MF_00688">
    <property type="entry name" value="Leu_Phe_trans"/>
    <property type="match status" value="1"/>
</dbReference>
<dbReference type="PANTHER" id="PTHR30098">
    <property type="entry name" value="LEUCYL/PHENYLALANYL-TRNA--PROTEIN TRANSFERASE"/>
    <property type="match status" value="1"/>
</dbReference>
<evidence type="ECO:0000256" key="13">
    <source>
        <dbReference type="ARBA" id="ARBA00077165"/>
    </source>
</evidence>
<dbReference type="SUPFAM" id="SSF55729">
    <property type="entry name" value="Acyl-CoA N-acyltransferases (Nat)"/>
    <property type="match status" value="1"/>
</dbReference>
<evidence type="ECO:0000256" key="11">
    <source>
        <dbReference type="ARBA" id="ARBA00074372"/>
    </source>
</evidence>
<gene>
    <name evidence="15" type="primary">aat</name>
    <name evidence="16" type="ORF">HYN46_11215</name>
</gene>
<evidence type="ECO:0000256" key="8">
    <source>
        <dbReference type="ARBA" id="ARBA00054043"/>
    </source>
</evidence>
<reference evidence="16 17" key="1">
    <citation type="submission" date="2018-07" db="EMBL/GenBank/DDBJ databases">
        <title>Genome sequencing of Moraxellaceae gen. HYN0046.</title>
        <authorList>
            <person name="Kim M."/>
            <person name="Yi H."/>
        </authorList>
    </citation>
    <scope>NUCLEOTIDE SEQUENCE [LARGE SCALE GENOMIC DNA]</scope>
    <source>
        <strain evidence="16 17">HYN0046</strain>
    </source>
</reference>
<evidence type="ECO:0000256" key="14">
    <source>
        <dbReference type="ARBA" id="ARBA00083640"/>
    </source>
</evidence>
<evidence type="ECO:0000256" key="2">
    <source>
        <dbReference type="ARBA" id="ARBA00022490"/>
    </source>
</evidence>
<dbReference type="Gene3D" id="3.40.630.70">
    <property type="entry name" value="Leucyl/phenylalanyl-tRNA-protein transferase, C-terminal domain"/>
    <property type="match status" value="1"/>
</dbReference>
<dbReference type="FunFam" id="3.30.70.3550:FF:000001">
    <property type="entry name" value="Leucyl/phenylalanyl-tRNA--protein transferase"/>
    <property type="match status" value="1"/>
</dbReference>
<proteinExistence type="inferred from homology"/>
<dbReference type="GO" id="GO:0030163">
    <property type="term" value="P:protein catabolic process"/>
    <property type="evidence" value="ECO:0007669"/>
    <property type="project" value="UniProtKB-UniRule"/>
</dbReference>
<dbReference type="InterPro" id="IPR042221">
    <property type="entry name" value="Leu/Phe-tRNA_Trfase_N"/>
</dbReference>
<evidence type="ECO:0000256" key="3">
    <source>
        <dbReference type="ARBA" id="ARBA00022679"/>
    </source>
</evidence>
<dbReference type="InterPro" id="IPR042203">
    <property type="entry name" value="Leu/Phe-tRNA_Trfase_C"/>
</dbReference>
<evidence type="ECO:0000256" key="4">
    <source>
        <dbReference type="ARBA" id="ARBA00023315"/>
    </source>
</evidence>
<evidence type="ECO:0000256" key="1">
    <source>
        <dbReference type="ARBA" id="ARBA00004496"/>
    </source>
</evidence>
<accession>A0A345P7V4</accession>
<comment type="catalytic activity">
    <reaction evidence="5 15">
        <text>L-phenylalanyl-tRNA(Phe) + an N-terminal L-alpha-aminoacyl-[protein] = an N-terminal L-phenylalanyl-L-alpha-aminoacyl-[protein] + tRNA(Phe)</text>
        <dbReference type="Rhea" id="RHEA:43632"/>
        <dbReference type="Rhea" id="RHEA-COMP:9668"/>
        <dbReference type="Rhea" id="RHEA-COMP:9699"/>
        <dbReference type="Rhea" id="RHEA-COMP:10636"/>
        <dbReference type="Rhea" id="RHEA-COMP:10637"/>
        <dbReference type="ChEBI" id="CHEBI:78442"/>
        <dbReference type="ChEBI" id="CHEBI:78531"/>
        <dbReference type="ChEBI" id="CHEBI:78597"/>
        <dbReference type="ChEBI" id="CHEBI:83561"/>
        <dbReference type="EC" id="2.3.2.6"/>
    </reaction>
</comment>
<comment type="subcellular location">
    <subcellularLocation>
        <location evidence="1 15">Cytoplasm</location>
    </subcellularLocation>
</comment>
<keyword evidence="17" id="KW-1185">Reference proteome</keyword>
<dbReference type="GO" id="GO:0005737">
    <property type="term" value="C:cytoplasm"/>
    <property type="evidence" value="ECO:0007669"/>
    <property type="project" value="UniProtKB-SubCell"/>
</dbReference>
<dbReference type="KEGG" id="mbah:HYN46_11215"/>
<sequence length="253" mass="28071">MQSTQLPPSLWQFPDPTQADPEGEGLVAVGADLAPETILAAYQAGIFPWFNEDDPICWWSPEPRCIIIPHTFKPSKTLIRALKKNRYTLTLDHSFAAVMRACAGVRAYAEGTWINEEIITGYCGLHAAGLAHSVEVWEQTEQGDTTLVGGLYGVQIGQAFFGESMFSLRTDVSKMAFTFLMKLCAASNFPFVDCQLPNDHLMSLGATTLPRAQFLHQLKQVLAESAPDWHLLQNRHFNCAELLTPELFSGLIK</sequence>
<dbReference type="NCBIfam" id="TIGR00667">
    <property type="entry name" value="aat"/>
    <property type="match status" value="1"/>
</dbReference>
<keyword evidence="4 15" id="KW-0012">Acyltransferase</keyword>
<dbReference type="InterPro" id="IPR016181">
    <property type="entry name" value="Acyl_CoA_acyltransferase"/>
</dbReference>
<dbReference type="EC" id="2.3.2.6" evidence="10 15"/>
<evidence type="ECO:0000256" key="10">
    <source>
        <dbReference type="ARBA" id="ARBA00066767"/>
    </source>
</evidence>
<comment type="function">
    <text evidence="8 15">Functions in the N-end rule pathway of protein degradation where it conjugates Leu, Phe and, less efficiently, Met from aminoacyl-tRNAs to the N-termini of proteins containing an N-terminal arginine or lysine.</text>
</comment>
<name>A0A345P7V4_9GAMM</name>
<dbReference type="RefSeq" id="WP_114899472.1">
    <property type="nucleotide sequence ID" value="NZ_CP031222.1"/>
</dbReference>
<protein>
    <recommendedName>
        <fullName evidence="11 15">Leucyl/phenylalanyl-tRNA--protein transferase</fullName>
        <ecNumber evidence="10 15">2.3.2.6</ecNumber>
    </recommendedName>
    <alternativeName>
        <fullName evidence="12 15">L/F-transferase</fullName>
    </alternativeName>
    <alternativeName>
        <fullName evidence="13 15">Leucyltransferase</fullName>
    </alternativeName>
    <alternativeName>
        <fullName evidence="14 15">Phenyalanyltransferase</fullName>
    </alternativeName>
</protein>
<evidence type="ECO:0000256" key="9">
    <source>
        <dbReference type="ARBA" id="ARBA00061535"/>
    </source>
</evidence>
<dbReference type="AlphaFoldDB" id="A0A345P7V4"/>
<organism evidence="16 17">
    <name type="scientific">Aquirhabdus parva</name>
    <dbReference type="NCBI Taxonomy" id="2283318"/>
    <lineage>
        <taxon>Bacteria</taxon>
        <taxon>Pseudomonadati</taxon>
        <taxon>Pseudomonadota</taxon>
        <taxon>Gammaproteobacteria</taxon>
        <taxon>Moraxellales</taxon>
        <taxon>Moraxellaceae</taxon>
        <taxon>Aquirhabdus</taxon>
    </lineage>
</organism>
<comment type="catalytic activity">
    <reaction evidence="7 15">
        <text>N-terminal L-lysyl-[protein] + L-leucyl-tRNA(Leu) = N-terminal L-leucyl-L-lysyl-[protein] + tRNA(Leu) + H(+)</text>
        <dbReference type="Rhea" id="RHEA:12340"/>
        <dbReference type="Rhea" id="RHEA-COMP:9613"/>
        <dbReference type="Rhea" id="RHEA-COMP:9622"/>
        <dbReference type="Rhea" id="RHEA-COMP:12670"/>
        <dbReference type="Rhea" id="RHEA-COMP:12671"/>
        <dbReference type="ChEBI" id="CHEBI:15378"/>
        <dbReference type="ChEBI" id="CHEBI:65249"/>
        <dbReference type="ChEBI" id="CHEBI:78442"/>
        <dbReference type="ChEBI" id="CHEBI:78494"/>
        <dbReference type="ChEBI" id="CHEBI:133043"/>
        <dbReference type="EC" id="2.3.2.6"/>
    </reaction>
</comment>
<dbReference type="InterPro" id="IPR004616">
    <property type="entry name" value="Leu/Phe-tRNA_Trfase"/>
</dbReference>
<evidence type="ECO:0000256" key="5">
    <source>
        <dbReference type="ARBA" id="ARBA00050607"/>
    </source>
</evidence>
<evidence type="ECO:0000256" key="7">
    <source>
        <dbReference type="ARBA" id="ARBA00051538"/>
    </source>
</evidence>
<dbReference type="OrthoDB" id="9790282at2"/>
<dbReference type="Gene3D" id="3.30.70.3550">
    <property type="entry name" value="Leucyl/phenylalanyl-tRNA-protein transferase, N-terminal domain"/>
    <property type="match status" value="1"/>
</dbReference>
<dbReference type="Proteomes" id="UP000253940">
    <property type="component" value="Chromosome"/>
</dbReference>
<evidence type="ECO:0000256" key="15">
    <source>
        <dbReference type="HAMAP-Rule" id="MF_00688"/>
    </source>
</evidence>
<dbReference type="Pfam" id="PF03588">
    <property type="entry name" value="Leu_Phe_trans"/>
    <property type="match status" value="1"/>
</dbReference>
<dbReference type="PANTHER" id="PTHR30098:SF2">
    <property type="entry name" value="LEUCYL_PHENYLALANYL-TRNA--PROTEIN TRANSFERASE"/>
    <property type="match status" value="1"/>
</dbReference>
<evidence type="ECO:0000313" key="17">
    <source>
        <dbReference type="Proteomes" id="UP000253940"/>
    </source>
</evidence>
<comment type="similarity">
    <text evidence="9 15">Belongs to the L/F-transferase family.</text>
</comment>
<keyword evidence="2 15" id="KW-0963">Cytoplasm</keyword>
<dbReference type="GO" id="GO:0008914">
    <property type="term" value="F:leucyl-tRNA--protein transferase activity"/>
    <property type="evidence" value="ECO:0007669"/>
    <property type="project" value="UniProtKB-UniRule"/>
</dbReference>